<dbReference type="Proteomes" id="UP000675920">
    <property type="component" value="Unplaced"/>
</dbReference>
<name>A0A8B6X994_9BURK</name>
<dbReference type="InterPro" id="IPR011990">
    <property type="entry name" value="TPR-like_helical_dom_sf"/>
</dbReference>
<proteinExistence type="predicted"/>
<evidence type="ECO:0000313" key="3">
    <source>
        <dbReference type="RefSeq" id="WP_051378493.1"/>
    </source>
</evidence>
<dbReference type="SUPFAM" id="SSF48452">
    <property type="entry name" value="TPR-like"/>
    <property type="match status" value="1"/>
</dbReference>
<evidence type="ECO:0000313" key="2">
    <source>
        <dbReference type="Proteomes" id="UP000675920"/>
    </source>
</evidence>
<dbReference type="RefSeq" id="WP_051378493.1">
    <property type="nucleotide sequence ID" value="NZ_AXWS01000008.1"/>
</dbReference>
<dbReference type="AlphaFoldDB" id="A0A8B6X994"/>
<feature type="domain" description="Tc toxin complex TcA C-terminal TcB-binding" evidence="1">
    <location>
        <begin position="674"/>
        <end position="949"/>
    </location>
</feature>
<dbReference type="Pfam" id="PF18276">
    <property type="entry name" value="TcA_TcB_BD"/>
    <property type="match status" value="1"/>
</dbReference>
<organism evidence="2 3">
    <name type="scientific">Derxia gummosa DSM 723</name>
    <dbReference type="NCBI Taxonomy" id="1121388"/>
    <lineage>
        <taxon>Bacteria</taxon>
        <taxon>Pseudomonadati</taxon>
        <taxon>Pseudomonadota</taxon>
        <taxon>Betaproteobacteria</taxon>
        <taxon>Burkholderiales</taxon>
        <taxon>Alcaligenaceae</taxon>
        <taxon>Derxia</taxon>
    </lineage>
</organism>
<keyword evidence="2" id="KW-1185">Reference proteome</keyword>
<protein>
    <recommendedName>
        <fullName evidence="1">Tc toxin complex TcA C-terminal TcB-binding domain-containing protein</fullName>
    </recommendedName>
</protein>
<accession>A0A8B6X994</accession>
<reference evidence="3" key="1">
    <citation type="submission" date="2025-08" db="UniProtKB">
        <authorList>
            <consortium name="RefSeq"/>
        </authorList>
    </citation>
    <scope>IDENTIFICATION</scope>
</reference>
<dbReference type="InterPro" id="IPR040840">
    <property type="entry name" value="TcA_TcB_BD"/>
</dbReference>
<sequence length="1110" mass="119022">MSSVIHAELAYSFRRFRPVITTVNEANRTLSIVEQMLIDAGGAYRARRYQDAVDTYQRARQILWSQIQPTLDLDERLAWSVDLRRALASSSAEWMNLLPVEQPAAGARPRETVALADTPVLGLMADNIDAKGMGAAADLEMADQLMARGNEASARFFHDRAMQTAPEVVKGIESAATPALRATPIAPIAATAAAGLPAAALDATAPVALAADATGGAAVATPVGRMVGSTPLQPLTVGSNALAASAVVAPPTISGARLLSLAKIAPSVFSDPTPVQIPPQITVARRSYSVRVGDDVKKLVWNAGDAIAVDDLLANVYDARRALTVLPDVLIRPSHAADVAAGLAHAWYYETPLGLAECFHAMGAWAVAEEWYLRAAGYAYLNAAIEAPYLWSRLATLYLDWGNALFRDDDAPAALPIYEKVLKTDGSAPDAPLYTLIGLTPGADAARNVIANFGTPDKITAGPTIAAVMFDIQAQLAKIAGGLDFWGHWAQNVPIWTFDYLQSVAINFCQLAISAERDAMTFWEKADAGELTRLQLTQNIAQSKAERDAAAAQLNAAQQEVGVYQIARQLAQQRAADARDLAGEYAAKSAAWSMHQALSAQLSGGEDGKASQLNALADRMIQGGYKISGDRGTLAAAEQLTAARLQNQYEIDRMNREAAQLDTAAAQAAAELGVAQARAAAAQAGVHAADVRVAGAQELLAAFDDQRFTPDVWHALGDRMGQISGRYLGMALDVAKRMQRAYNFENDVQRAVIKADYAANAVHGMLAADSLMADVQSFGYDLITSVTAKSQPVRQTISLAQRYPFLFETQLRATGRMEFQTDLDDFDSVYPGSYAGRIEHVEIAVDGIVPARGISGTLTNAGLSRYRMPMPWPENSTGIKTRVQSRETLVISDYDPRADAIVIDSDRRRRRVFEGAGLASSWTLELPKAVNAIDYQALVDVRLTFTYEARFDPMLRDTVLAELAARPQANQRTRPFPLRWVFPDAFFAFQGSGVLAFSLDRNDFAATETEPKLAELSLVVVTTPLARAGGIKLKVGAPGKDPVAVTTAADGSVAVADLAALAAGNGTALGNYRIELPKADNPDWVKNGKLDLDAIENIALVLSYTFTPRA</sequence>
<evidence type="ECO:0000259" key="1">
    <source>
        <dbReference type="Pfam" id="PF18276"/>
    </source>
</evidence>
<dbReference type="OrthoDB" id="9781691at2"/>